<keyword evidence="3" id="KW-1003">Cell membrane</keyword>
<dbReference type="CDD" id="cd17319">
    <property type="entry name" value="MFS_ExuT_GudP_like"/>
    <property type="match status" value="1"/>
</dbReference>
<dbReference type="Gene3D" id="1.20.1250.20">
    <property type="entry name" value="MFS general substrate transporter like domains"/>
    <property type="match status" value="2"/>
</dbReference>
<dbReference type="GO" id="GO:0005886">
    <property type="term" value="C:plasma membrane"/>
    <property type="evidence" value="ECO:0007669"/>
    <property type="project" value="UniProtKB-SubCell"/>
</dbReference>
<proteinExistence type="predicted"/>
<feature type="transmembrane region" description="Helical" evidence="7">
    <location>
        <begin position="418"/>
        <end position="437"/>
    </location>
</feature>
<evidence type="ECO:0000256" key="2">
    <source>
        <dbReference type="ARBA" id="ARBA00022448"/>
    </source>
</evidence>
<dbReference type="InterPro" id="IPR000849">
    <property type="entry name" value="Sugar_P_transporter"/>
</dbReference>
<keyword evidence="10" id="KW-1185">Reference proteome</keyword>
<feature type="transmembrane region" description="Helical" evidence="7">
    <location>
        <begin position="149"/>
        <end position="168"/>
    </location>
</feature>
<protein>
    <submittedName>
        <fullName evidence="9">DgoT</fullName>
    </submittedName>
</protein>
<comment type="caution">
    <text evidence="9">The sequence shown here is derived from an EMBL/GenBank/DDBJ whole genome shotgun (WGS) entry which is preliminary data.</text>
</comment>
<evidence type="ECO:0000256" key="4">
    <source>
        <dbReference type="ARBA" id="ARBA00022692"/>
    </source>
</evidence>
<dbReference type="PIRSF" id="PIRSF002808">
    <property type="entry name" value="Hexose_phosphate_transp"/>
    <property type="match status" value="1"/>
</dbReference>
<dbReference type="AlphaFoldDB" id="A0A0J6WZJ7"/>
<feature type="transmembrane region" description="Helical" evidence="7">
    <location>
        <begin position="387"/>
        <end position="406"/>
    </location>
</feature>
<evidence type="ECO:0000256" key="7">
    <source>
        <dbReference type="SAM" id="Phobius"/>
    </source>
</evidence>
<accession>A0A0J6WZJ7</accession>
<evidence type="ECO:0000256" key="1">
    <source>
        <dbReference type="ARBA" id="ARBA00004651"/>
    </source>
</evidence>
<feature type="transmembrane region" description="Helical" evidence="7">
    <location>
        <begin position="353"/>
        <end position="375"/>
    </location>
</feature>
<keyword evidence="5 7" id="KW-1133">Transmembrane helix</keyword>
<evidence type="ECO:0000256" key="5">
    <source>
        <dbReference type="ARBA" id="ARBA00022989"/>
    </source>
</evidence>
<feature type="transmembrane region" description="Helical" evidence="7">
    <location>
        <begin position="58"/>
        <end position="79"/>
    </location>
</feature>
<dbReference type="Pfam" id="PF07690">
    <property type="entry name" value="MFS_1"/>
    <property type="match status" value="1"/>
</dbReference>
<evidence type="ECO:0000256" key="3">
    <source>
        <dbReference type="ARBA" id="ARBA00022475"/>
    </source>
</evidence>
<name>A0A0J6WZJ7_9FIRM</name>
<dbReference type="InterPro" id="IPR036259">
    <property type="entry name" value="MFS_trans_sf"/>
</dbReference>
<dbReference type="STRING" id="39029.BSR42_01770"/>
<keyword evidence="6 7" id="KW-0472">Membrane</keyword>
<gene>
    <name evidence="9" type="ORF">AB840_03680</name>
</gene>
<dbReference type="PANTHER" id="PTHR11662">
    <property type="entry name" value="SOLUTE CARRIER FAMILY 17"/>
    <property type="match status" value="1"/>
</dbReference>
<dbReference type="PANTHER" id="PTHR11662:SF399">
    <property type="entry name" value="FI19708P1-RELATED"/>
    <property type="match status" value="1"/>
</dbReference>
<feature type="transmembrane region" description="Helical" evidence="7">
    <location>
        <begin position="260"/>
        <end position="281"/>
    </location>
</feature>
<comment type="subcellular location">
    <subcellularLocation>
        <location evidence="1">Cell membrane</location>
        <topology evidence="1">Multi-pass membrane protein</topology>
    </subcellularLocation>
</comment>
<dbReference type="PATRIC" id="fig|1122219.3.peg.2838"/>
<dbReference type="Proteomes" id="UP000036503">
    <property type="component" value="Unassembled WGS sequence"/>
</dbReference>
<dbReference type="InterPro" id="IPR020846">
    <property type="entry name" value="MFS_dom"/>
</dbReference>
<dbReference type="PROSITE" id="PS50850">
    <property type="entry name" value="MFS"/>
    <property type="match status" value="1"/>
</dbReference>
<evidence type="ECO:0000313" key="10">
    <source>
        <dbReference type="Proteomes" id="UP000036503"/>
    </source>
</evidence>
<dbReference type="GO" id="GO:0022857">
    <property type="term" value="F:transmembrane transporter activity"/>
    <property type="evidence" value="ECO:0007669"/>
    <property type="project" value="InterPro"/>
</dbReference>
<dbReference type="SUPFAM" id="SSF103473">
    <property type="entry name" value="MFS general substrate transporter"/>
    <property type="match status" value="1"/>
</dbReference>
<sequence>MGFVLKGCAVMQKKSSYRWIVMTILFILYTVANADRANLGFALPYIRQEFHMSNTEAGAIISFFFLAYAIFQIPSGFLIKKFGNKVMFCLGMLITSICTGLMAIAPNALAFKLCRLGVGIGEAPVAISSSGTINNWFPPKEKGTATGIFLAGSKMGPLVVPFICAWIIQMWTWHMIFIGFMIPGIMLAVAWWFLVANRPRESRFCNQAEVEYVESGGEEISKSAQSPQRKYNMKWLDKIIRAKKVERLASPKQIFTSTDMWAIAIGYFFVVGLSSVFMSWLPSYLVNVKHFAIMNTAFVSAAPFAGTVVGNFFGGWASDHLLGKRRKPMMMITALSTSVFMYGMLSAPEEPVLLAILLFCAGVFLAFGYSMYMAYGMGRADQKNYPVAFSLVNTGGQIGGAVMPLIVGMILDVFNWDAVWLTIAIGSLICFAVICTATEPVDDPLI</sequence>
<feature type="domain" description="Major facilitator superfamily (MFS) profile" evidence="8">
    <location>
        <begin position="21"/>
        <end position="442"/>
    </location>
</feature>
<evidence type="ECO:0000259" key="8">
    <source>
        <dbReference type="PROSITE" id="PS50850"/>
    </source>
</evidence>
<organism evidence="9 10">
    <name type="scientific">Megasphaera cerevisiae DSM 20462</name>
    <dbReference type="NCBI Taxonomy" id="1122219"/>
    <lineage>
        <taxon>Bacteria</taxon>
        <taxon>Bacillati</taxon>
        <taxon>Bacillota</taxon>
        <taxon>Negativicutes</taxon>
        <taxon>Veillonellales</taxon>
        <taxon>Veillonellaceae</taxon>
        <taxon>Megasphaera</taxon>
    </lineage>
</organism>
<dbReference type="InterPro" id="IPR050382">
    <property type="entry name" value="MFS_Na/Anion_cotransporter"/>
</dbReference>
<feature type="transmembrane region" description="Helical" evidence="7">
    <location>
        <begin position="86"/>
        <end position="104"/>
    </location>
</feature>
<feature type="transmembrane region" description="Helical" evidence="7">
    <location>
        <begin position="329"/>
        <end position="347"/>
    </location>
</feature>
<dbReference type="EMBL" id="LEKT01000007">
    <property type="protein sequence ID" value="KMO87312.1"/>
    <property type="molecule type" value="Genomic_DNA"/>
</dbReference>
<keyword evidence="2" id="KW-0813">Transport</keyword>
<reference evidence="9 10" key="1">
    <citation type="submission" date="2015-06" db="EMBL/GenBank/DDBJ databases">
        <title>Draft genome sequence of beer spoilage bacterium Megasphaera cerevisiae type strain 20462.</title>
        <authorList>
            <person name="Kutumbaka K."/>
            <person name="Pasmowitz J."/>
            <person name="Mategko J."/>
            <person name="Reyes D."/>
            <person name="Friedrich A."/>
            <person name="Han S."/>
            <person name="Martens-Habbena W."/>
            <person name="Neal-McKinney J."/>
            <person name="Janagama H.K."/>
            <person name="Nadala C."/>
            <person name="Samadpour M."/>
        </authorList>
    </citation>
    <scope>NUCLEOTIDE SEQUENCE [LARGE SCALE GENOMIC DNA]</scope>
    <source>
        <strain evidence="9 10">DSM 20462</strain>
    </source>
</reference>
<keyword evidence="4 7" id="KW-0812">Transmembrane</keyword>
<evidence type="ECO:0000256" key="6">
    <source>
        <dbReference type="ARBA" id="ARBA00023136"/>
    </source>
</evidence>
<evidence type="ECO:0000313" key="9">
    <source>
        <dbReference type="EMBL" id="KMO87312.1"/>
    </source>
</evidence>
<dbReference type="InParanoid" id="A0A0J6WZJ7"/>
<dbReference type="InterPro" id="IPR011701">
    <property type="entry name" value="MFS"/>
</dbReference>
<feature type="transmembrane region" description="Helical" evidence="7">
    <location>
        <begin position="174"/>
        <end position="194"/>
    </location>
</feature>
<feature type="transmembrane region" description="Helical" evidence="7">
    <location>
        <begin position="293"/>
        <end position="317"/>
    </location>
</feature>